<keyword evidence="2" id="KW-0413">Isomerase</keyword>
<dbReference type="GO" id="GO:0009073">
    <property type="term" value="P:aromatic amino acid family biosynthetic process"/>
    <property type="evidence" value="ECO:0007669"/>
    <property type="project" value="UniProtKB-UniRule"/>
</dbReference>
<dbReference type="GO" id="GO:0008652">
    <property type="term" value="P:amino acid biosynthetic process"/>
    <property type="evidence" value="ECO:0007669"/>
    <property type="project" value="UniProtKB-UniRule"/>
</dbReference>
<dbReference type="PANTHER" id="PTHR21164:SF0">
    <property type="entry name" value="CHORISMATE MUTASE AROH"/>
    <property type="match status" value="1"/>
</dbReference>
<dbReference type="NCBIfam" id="TIGR01796">
    <property type="entry name" value="CM_mono_aroH"/>
    <property type="match status" value="1"/>
</dbReference>
<dbReference type="EC" id="5.4.99.5" evidence="1 2"/>
<evidence type="ECO:0000313" key="3">
    <source>
        <dbReference type="EMBL" id="BBE31495.1"/>
    </source>
</evidence>
<dbReference type="Gene3D" id="3.30.1330.40">
    <property type="entry name" value="RutC-like"/>
    <property type="match status" value="1"/>
</dbReference>
<keyword evidence="4" id="KW-1185">Reference proteome</keyword>
<evidence type="ECO:0000256" key="2">
    <source>
        <dbReference type="PROSITE-ProRule" id="PRU00514"/>
    </source>
</evidence>
<organism evidence="3 4">
    <name type="scientific">Tepiditoga spiralis</name>
    <dbReference type="NCBI Taxonomy" id="2108365"/>
    <lineage>
        <taxon>Bacteria</taxon>
        <taxon>Thermotogati</taxon>
        <taxon>Thermotogota</taxon>
        <taxon>Thermotogae</taxon>
        <taxon>Petrotogales</taxon>
        <taxon>Petrotogaceae</taxon>
        <taxon>Tepiditoga</taxon>
    </lineage>
</organism>
<dbReference type="PANTHER" id="PTHR21164">
    <property type="entry name" value="CHORISMATE MUTASE"/>
    <property type="match status" value="1"/>
</dbReference>
<dbReference type="GO" id="GO:0046417">
    <property type="term" value="P:chorismate metabolic process"/>
    <property type="evidence" value="ECO:0007669"/>
    <property type="project" value="TreeGrafter"/>
</dbReference>
<accession>A0A7G1G5T7</accession>
<dbReference type="FunCoup" id="A0A7G1G5T7">
    <property type="interactions" value="50"/>
</dbReference>
<dbReference type="EMBL" id="AP018712">
    <property type="protein sequence ID" value="BBE31495.1"/>
    <property type="molecule type" value="Genomic_DNA"/>
</dbReference>
<evidence type="ECO:0000256" key="1">
    <source>
        <dbReference type="NCBIfam" id="TIGR01796"/>
    </source>
</evidence>
<dbReference type="GO" id="GO:0004106">
    <property type="term" value="F:chorismate mutase activity"/>
    <property type="evidence" value="ECO:0007669"/>
    <property type="project" value="UniProtKB-UniRule"/>
</dbReference>
<keyword evidence="2" id="KW-0028">Amino-acid biosynthesis</keyword>
<dbReference type="InterPro" id="IPR035959">
    <property type="entry name" value="RutC-like_sf"/>
</dbReference>
<gene>
    <name evidence="3" type="ORF">OSSY52_16360</name>
</gene>
<dbReference type="Proteomes" id="UP000516361">
    <property type="component" value="Chromosome"/>
</dbReference>
<dbReference type="KEGG" id="ocy:OSSY52_16360"/>
<dbReference type="Pfam" id="PF07736">
    <property type="entry name" value="CM_1"/>
    <property type="match status" value="1"/>
</dbReference>
<dbReference type="SUPFAM" id="SSF55298">
    <property type="entry name" value="YjgF-like"/>
    <property type="match status" value="1"/>
</dbReference>
<dbReference type="PROSITE" id="PS51167">
    <property type="entry name" value="CHORISMATE_MUT_1"/>
    <property type="match status" value="1"/>
</dbReference>
<dbReference type="AlphaFoldDB" id="A0A7G1G5T7"/>
<sequence>MIAIRGATSIEKNESKHIKEKTIELYDKIMKENDIKKILSIIVSVTSDITEINPVTIIRENFKLKKVALLCVQEAQFKNSKNGIIRFLIHCESNTNNFVFLHDARELRPDLEE</sequence>
<name>A0A7G1G5T7_9BACT</name>
<keyword evidence="2" id="KW-0057">Aromatic amino acid biosynthesis</keyword>
<dbReference type="InterPro" id="IPR008243">
    <property type="entry name" value="Chorismate_mutase_AroH"/>
</dbReference>
<comment type="catalytic activity">
    <reaction evidence="2">
        <text>chorismate = prephenate</text>
        <dbReference type="Rhea" id="RHEA:13897"/>
        <dbReference type="ChEBI" id="CHEBI:29748"/>
        <dbReference type="ChEBI" id="CHEBI:29934"/>
        <dbReference type="EC" id="5.4.99.5"/>
    </reaction>
</comment>
<protein>
    <recommendedName>
        <fullName evidence="1 2">chorismate mutase</fullName>
        <ecNumber evidence="1 2">5.4.99.5</ecNumber>
    </recommendedName>
</protein>
<evidence type="ECO:0000313" key="4">
    <source>
        <dbReference type="Proteomes" id="UP000516361"/>
    </source>
</evidence>
<reference evidence="3 4" key="1">
    <citation type="submission" date="2018-06" db="EMBL/GenBank/DDBJ databases">
        <title>Genome sequencing of Oceanotoga sp. sy52.</title>
        <authorList>
            <person name="Mori K."/>
        </authorList>
    </citation>
    <scope>NUCLEOTIDE SEQUENCE [LARGE SCALE GENOMIC DNA]</scope>
    <source>
        <strain evidence="4">sy52</strain>
    </source>
</reference>
<proteinExistence type="predicted"/>
<dbReference type="RefSeq" id="WP_190614059.1">
    <property type="nucleotide sequence ID" value="NZ_AP018712.1"/>
</dbReference>
<dbReference type="InParanoid" id="A0A7G1G5T7"/>